<evidence type="ECO:0000313" key="1">
    <source>
        <dbReference type="EMBL" id="KAI4383118.1"/>
    </source>
</evidence>
<proteinExistence type="predicted"/>
<dbReference type="Proteomes" id="UP001057402">
    <property type="component" value="Chromosome 3"/>
</dbReference>
<accession>A0ACB9S0G2</accession>
<sequence length="251" mass="28059">MASRDMSAVRLLVAVTIVLALPAYSSSGRKELRGEEISLVTSNRPHKPLHPDRVDPSRVVQVSWQPRVFVYKGFLSDEECDHLVLLANGKQESTASNEVWVTLLGRDACLIIEIFLALMMNWLERLKKEYQHGHSFQERTAGLCTLNETIATVVLYLSDVTKGGQIHFPKTKVKGESRPSCRNPKGILRPVKGNAILRNRPPIWCLDGDCTDEDDNCPGWAANGECQKNPVYMIGTPDYYGACRKSCNACR</sequence>
<protein>
    <submittedName>
        <fullName evidence="1">Uncharacterized protein</fullName>
    </submittedName>
</protein>
<organism evidence="1 2">
    <name type="scientific">Melastoma candidum</name>
    <dbReference type="NCBI Taxonomy" id="119954"/>
    <lineage>
        <taxon>Eukaryota</taxon>
        <taxon>Viridiplantae</taxon>
        <taxon>Streptophyta</taxon>
        <taxon>Embryophyta</taxon>
        <taxon>Tracheophyta</taxon>
        <taxon>Spermatophyta</taxon>
        <taxon>Magnoliopsida</taxon>
        <taxon>eudicotyledons</taxon>
        <taxon>Gunneridae</taxon>
        <taxon>Pentapetalae</taxon>
        <taxon>rosids</taxon>
        <taxon>malvids</taxon>
        <taxon>Myrtales</taxon>
        <taxon>Melastomataceae</taxon>
        <taxon>Melastomatoideae</taxon>
        <taxon>Melastomateae</taxon>
        <taxon>Melastoma</taxon>
    </lineage>
</organism>
<keyword evidence="2" id="KW-1185">Reference proteome</keyword>
<name>A0ACB9S0G2_9MYRT</name>
<dbReference type="EMBL" id="CM042882">
    <property type="protein sequence ID" value="KAI4383118.1"/>
    <property type="molecule type" value="Genomic_DNA"/>
</dbReference>
<gene>
    <name evidence="1" type="ORF">MLD38_008994</name>
</gene>
<comment type="caution">
    <text evidence="1">The sequence shown here is derived from an EMBL/GenBank/DDBJ whole genome shotgun (WGS) entry which is preliminary data.</text>
</comment>
<reference evidence="2" key="1">
    <citation type="journal article" date="2023" name="Front. Plant Sci.">
        <title>Chromosomal-level genome assembly of Melastoma candidum provides insights into trichome evolution.</title>
        <authorList>
            <person name="Zhong Y."/>
            <person name="Wu W."/>
            <person name="Sun C."/>
            <person name="Zou P."/>
            <person name="Liu Y."/>
            <person name="Dai S."/>
            <person name="Zhou R."/>
        </authorList>
    </citation>
    <scope>NUCLEOTIDE SEQUENCE [LARGE SCALE GENOMIC DNA]</scope>
</reference>
<evidence type="ECO:0000313" key="2">
    <source>
        <dbReference type="Proteomes" id="UP001057402"/>
    </source>
</evidence>